<keyword evidence="1" id="KW-0175">Coiled coil</keyword>
<accession>A0A6J5RPW9</accession>
<name>A0A6J5RPW9_9CAUD</name>
<organism evidence="3">
    <name type="scientific">uncultured Caudovirales phage</name>
    <dbReference type="NCBI Taxonomy" id="2100421"/>
    <lineage>
        <taxon>Viruses</taxon>
        <taxon>Duplodnaviria</taxon>
        <taxon>Heunggongvirae</taxon>
        <taxon>Uroviricota</taxon>
        <taxon>Caudoviricetes</taxon>
        <taxon>Peduoviridae</taxon>
        <taxon>Maltschvirus</taxon>
        <taxon>Maltschvirus maltsch</taxon>
    </lineage>
</organism>
<evidence type="ECO:0000313" key="2">
    <source>
        <dbReference type="EMBL" id="CAB4175555.1"/>
    </source>
</evidence>
<reference evidence="3" key="1">
    <citation type="submission" date="2020-05" db="EMBL/GenBank/DDBJ databases">
        <authorList>
            <person name="Chiriac C."/>
            <person name="Salcher M."/>
            <person name="Ghai R."/>
            <person name="Kavagutti S V."/>
        </authorList>
    </citation>
    <scope>NUCLEOTIDE SEQUENCE</scope>
</reference>
<sequence>MAIEDQNKAISELGKLGEDIPGLNVDTVLDNLVQKNEALKSQFENLNKVKEENLERGMTEDEAAAKVEEDKKKMVEDAKKNLKPMVEEEIIKMKQEYKTAKEALASIPTEAQAAMALVVLPTAISVPPSTANPAYTLGMALQTKKSLLKTLNIVLSSLTTLMMLANKLKFELPASILKLVETLSTVTKGLSIIPG</sequence>
<proteinExistence type="predicted"/>
<feature type="coiled-coil region" evidence="1">
    <location>
        <begin position="29"/>
        <end position="56"/>
    </location>
</feature>
<dbReference type="EMBL" id="LR797195">
    <property type="protein sequence ID" value="CAB4193844.1"/>
    <property type="molecule type" value="Genomic_DNA"/>
</dbReference>
<dbReference type="EMBL" id="LR796916">
    <property type="protein sequence ID" value="CAB4175555.1"/>
    <property type="molecule type" value="Genomic_DNA"/>
</dbReference>
<evidence type="ECO:0000256" key="1">
    <source>
        <dbReference type="SAM" id="Coils"/>
    </source>
</evidence>
<evidence type="ECO:0000313" key="3">
    <source>
        <dbReference type="EMBL" id="CAB4193844.1"/>
    </source>
</evidence>
<protein>
    <submittedName>
        <fullName evidence="3">Uncharacterized protein</fullName>
    </submittedName>
</protein>
<gene>
    <name evidence="3" type="ORF">UFOVP1247_215</name>
    <name evidence="2" type="ORF">UFOVP970_255</name>
</gene>